<proteinExistence type="predicted"/>
<name>A0AAW2UNN4_SESRA</name>
<dbReference type="AlphaFoldDB" id="A0AAW2UNN4"/>
<accession>A0AAW2UNN4</accession>
<comment type="caution">
    <text evidence="1">The sequence shown here is derived from an EMBL/GenBank/DDBJ whole genome shotgun (WGS) entry which is preliminary data.</text>
</comment>
<reference evidence="1" key="1">
    <citation type="submission" date="2020-06" db="EMBL/GenBank/DDBJ databases">
        <authorList>
            <person name="Li T."/>
            <person name="Hu X."/>
            <person name="Zhang T."/>
            <person name="Song X."/>
            <person name="Zhang H."/>
            <person name="Dai N."/>
            <person name="Sheng W."/>
            <person name="Hou X."/>
            <person name="Wei L."/>
        </authorList>
    </citation>
    <scope>NUCLEOTIDE SEQUENCE</scope>
    <source>
        <strain evidence="1">G02</strain>
        <tissue evidence="1">Leaf</tissue>
    </source>
</reference>
<organism evidence="1">
    <name type="scientific">Sesamum radiatum</name>
    <name type="common">Black benniseed</name>
    <dbReference type="NCBI Taxonomy" id="300843"/>
    <lineage>
        <taxon>Eukaryota</taxon>
        <taxon>Viridiplantae</taxon>
        <taxon>Streptophyta</taxon>
        <taxon>Embryophyta</taxon>
        <taxon>Tracheophyta</taxon>
        <taxon>Spermatophyta</taxon>
        <taxon>Magnoliopsida</taxon>
        <taxon>eudicotyledons</taxon>
        <taxon>Gunneridae</taxon>
        <taxon>Pentapetalae</taxon>
        <taxon>asterids</taxon>
        <taxon>lamiids</taxon>
        <taxon>Lamiales</taxon>
        <taxon>Pedaliaceae</taxon>
        <taxon>Sesamum</taxon>
    </lineage>
</organism>
<protein>
    <submittedName>
        <fullName evidence="1">Uncharacterized protein</fullName>
    </submittedName>
</protein>
<reference evidence="1" key="2">
    <citation type="journal article" date="2024" name="Plant">
        <title>Genomic evolution and insights into agronomic trait innovations of Sesamum species.</title>
        <authorList>
            <person name="Miao H."/>
            <person name="Wang L."/>
            <person name="Qu L."/>
            <person name="Liu H."/>
            <person name="Sun Y."/>
            <person name="Le M."/>
            <person name="Wang Q."/>
            <person name="Wei S."/>
            <person name="Zheng Y."/>
            <person name="Lin W."/>
            <person name="Duan Y."/>
            <person name="Cao H."/>
            <person name="Xiong S."/>
            <person name="Wang X."/>
            <person name="Wei L."/>
            <person name="Li C."/>
            <person name="Ma Q."/>
            <person name="Ju M."/>
            <person name="Zhao R."/>
            <person name="Li G."/>
            <person name="Mu C."/>
            <person name="Tian Q."/>
            <person name="Mei H."/>
            <person name="Zhang T."/>
            <person name="Gao T."/>
            <person name="Zhang H."/>
        </authorList>
    </citation>
    <scope>NUCLEOTIDE SEQUENCE</scope>
    <source>
        <strain evidence="1">G02</strain>
    </source>
</reference>
<gene>
    <name evidence="1" type="ORF">Sradi_1276900</name>
</gene>
<sequence>MSYSEDEEAYEHTLLVVREVSVFKIPPRPPAAVTSAESGCSPIRSGPVGSVSYPAIPAARSDWRTRIPGSSSPPAS</sequence>
<evidence type="ECO:0000313" key="1">
    <source>
        <dbReference type="EMBL" id="KAL0418634.1"/>
    </source>
</evidence>
<dbReference type="EMBL" id="JACGWJ010000005">
    <property type="protein sequence ID" value="KAL0418634.1"/>
    <property type="molecule type" value="Genomic_DNA"/>
</dbReference>